<dbReference type="PANTHER" id="PTHR46124">
    <property type="entry name" value="D-AMINOACYL-TRNA DEACYLASE"/>
    <property type="match status" value="1"/>
</dbReference>
<keyword evidence="3 5" id="KW-0378">Hydrolase</keyword>
<dbReference type="FunFam" id="3.20.20.140:FF:000005">
    <property type="entry name" value="TatD family hydrolase"/>
    <property type="match status" value="1"/>
</dbReference>
<feature type="binding site" evidence="4">
    <location>
        <position position="153"/>
    </location>
    <ligand>
        <name>a divalent metal cation</name>
        <dbReference type="ChEBI" id="CHEBI:60240"/>
        <label>2</label>
    </ligand>
</feature>
<dbReference type="PIRSF" id="PIRSF005902">
    <property type="entry name" value="DNase_TatD"/>
    <property type="match status" value="1"/>
</dbReference>
<feature type="binding site" evidence="4">
    <location>
        <position position="6"/>
    </location>
    <ligand>
        <name>a divalent metal cation</name>
        <dbReference type="ChEBI" id="CHEBI:60240"/>
        <label>1</label>
    </ligand>
</feature>
<dbReference type="GO" id="GO:0046872">
    <property type="term" value="F:metal ion binding"/>
    <property type="evidence" value="ECO:0007669"/>
    <property type="project" value="UniProtKB-KW"/>
</dbReference>
<gene>
    <name evidence="5" type="primary">tatD</name>
    <name evidence="5" type="ORF">GARC_3980</name>
</gene>
<name>K6YRZ6_9ALTE</name>
<dbReference type="PANTHER" id="PTHR46124:SF3">
    <property type="entry name" value="HYDROLASE"/>
    <property type="match status" value="1"/>
</dbReference>
<feature type="binding site" evidence="4">
    <location>
        <position position="203"/>
    </location>
    <ligand>
        <name>a divalent metal cation</name>
        <dbReference type="ChEBI" id="CHEBI:60240"/>
        <label>1</label>
    </ligand>
</feature>
<dbReference type="EMBL" id="BAEO01000056">
    <property type="protein sequence ID" value="GAC20927.1"/>
    <property type="molecule type" value="Genomic_DNA"/>
</dbReference>
<dbReference type="GO" id="GO:0005829">
    <property type="term" value="C:cytosol"/>
    <property type="evidence" value="ECO:0007669"/>
    <property type="project" value="TreeGrafter"/>
</dbReference>
<evidence type="ECO:0000313" key="6">
    <source>
        <dbReference type="Proteomes" id="UP000006327"/>
    </source>
</evidence>
<dbReference type="SUPFAM" id="SSF51556">
    <property type="entry name" value="Metallo-dependent hydrolases"/>
    <property type="match status" value="1"/>
</dbReference>
<accession>K6YRZ6</accession>
<dbReference type="Gene3D" id="3.20.20.140">
    <property type="entry name" value="Metal-dependent hydrolases"/>
    <property type="match status" value="1"/>
</dbReference>
<dbReference type="RefSeq" id="WP_007623358.1">
    <property type="nucleotide sequence ID" value="NZ_BAEO01000056.1"/>
</dbReference>
<dbReference type="InterPro" id="IPR032466">
    <property type="entry name" value="Metal_Hydrolase"/>
</dbReference>
<feature type="binding site" evidence="4">
    <location>
        <position position="8"/>
    </location>
    <ligand>
        <name>a divalent metal cation</name>
        <dbReference type="ChEBI" id="CHEBI:60240"/>
        <label>1</label>
    </ligand>
</feature>
<dbReference type="OrthoDB" id="9810005at2"/>
<dbReference type="STRING" id="493475.GARC_3980"/>
<dbReference type="PROSITE" id="PS01091">
    <property type="entry name" value="TATD_3"/>
    <property type="match status" value="1"/>
</dbReference>
<feature type="binding site" evidence="4">
    <location>
        <position position="129"/>
    </location>
    <ligand>
        <name>a divalent metal cation</name>
        <dbReference type="ChEBI" id="CHEBI:60240"/>
        <label>2</label>
    </ligand>
</feature>
<dbReference type="AlphaFoldDB" id="K6YRZ6"/>
<feature type="binding site" evidence="4">
    <location>
        <position position="94"/>
    </location>
    <ligand>
        <name>a divalent metal cation</name>
        <dbReference type="ChEBI" id="CHEBI:60240"/>
        <label>1</label>
    </ligand>
</feature>
<dbReference type="EC" id="3.1.21.-" evidence="5"/>
<organism evidence="5 6">
    <name type="scientific">Paraglaciecola arctica BSs20135</name>
    <dbReference type="NCBI Taxonomy" id="493475"/>
    <lineage>
        <taxon>Bacteria</taxon>
        <taxon>Pseudomonadati</taxon>
        <taxon>Pseudomonadota</taxon>
        <taxon>Gammaproteobacteria</taxon>
        <taxon>Alteromonadales</taxon>
        <taxon>Alteromonadaceae</taxon>
        <taxon>Paraglaciecola</taxon>
    </lineage>
</organism>
<evidence type="ECO:0000256" key="2">
    <source>
        <dbReference type="ARBA" id="ARBA00022723"/>
    </source>
</evidence>
<dbReference type="Proteomes" id="UP000006327">
    <property type="component" value="Unassembled WGS sequence"/>
</dbReference>
<dbReference type="GO" id="GO:0016788">
    <property type="term" value="F:hydrolase activity, acting on ester bonds"/>
    <property type="evidence" value="ECO:0007669"/>
    <property type="project" value="InterPro"/>
</dbReference>
<dbReference type="CDD" id="cd01310">
    <property type="entry name" value="TatD_DNAse"/>
    <property type="match status" value="1"/>
</dbReference>
<dbReference type="Pfam" id="PF01026">
    <property type="entry name" value="TatD_DNase"/>
    <property type="match status" value="1"/>
</dbReference>
<sequence>MLIDSHCHLDFSCFDHDRVEILGNCRKLSIDTIVIPGTQASQWQKQIDLCHLYPQLRFALGLHPYFLNSFESEHLVNLTYLLNQYQNKVLAIGEIGLDSHIDVNWQLQIQVFEQQLTIAKENLLPVILHHRNSHNELIRILKATKFSQGGVVHAFSGSIQEAQTYIDLGFKIGVGGGITYARANKTRKTIARLPLSSLVLETDAPDMPLMGKQGQRNSPVYLVEIFESLLSLRKETKLQVLQACSRNVLDSFVNL</sequence>
<evidence type="ECO:0000256" key="1">
    <source>
        <dbReference type="ARBA" id="ARBA00009275"/>
    </source>
</evidence>
<evidence type="ECO:0000313" key="5">
    <source>
        <dbReference type="EMBL" id="GAC20927.1"/>
    </source>
</evidence>
<dbReference type="PROSITE" id="PS01137">
    <property type="entry name" value="TATD_1"/>
    <property type="match status" value="1"/>
</dbReference>
<dbReference type="eggNOG" id="COG0084">
    <property type="taxonomic scope" value="Bacteria"/>
</dbReference>
<evidence type="ECO:0000256" key="3">
    <source>
        <dbReference type="ARBA" id="ARBA00022801"/>
    </source>
</evidence>
<dbReference type="InterPro" id="IPR018228">
    <property type="entry name" value="DNase_TatD-rel_CS"/>
</dbReference>
<dbReference type="InterPro" id="IPR001130">
    <property type="entry name" value="TatD-like"/>
</dbReference>
<reference evidence="5 6" key="1">
    <citation type="journal article" date="2017" name="Antonie Van Leeuwenhoek">
        <title>Rhizobium rhizosphaerae sp. nov., a novel species isolated from rice rhizosphere.</title>
        <authorList>
            <person name="Zhao J.J."/>
            <person name="Zhang J."/>
            <person name="Zhang R.J."/>
            <person name="Zhang C.W."/>
            <person name="Yin H.Q."/>
            <person name="Zhang X.X."/>
        </authorList>
    </citation>
    <scope>NUCLEOTIDE SEQUENCE [LARGE SCALE GENOMIC DNA]</scope>
    <source>
        <strain evidence="5 6">BSs20135</strain>
    </source>
</reference>
<comment type="caution">
    <text evidence="5">The sequence shown here is derived from an EMBL/GenBank/DDBJ whole genome shotgun (WGS) entry which is preliminary data.</text>
</comment>
<keyword evidence="2 4" id="KW-0479">Metal-binding</keyword>
<proteinExistence type="inferred from homology"/>
<protein>
    <submittedName>
        <fullName evidence="5">TatD DNase family protein</fullName>
        <ecNumber evidence="5">3.1.21.-</ecNumber>
    </submittedName>
</protein>
<keyword evidence="6" id="KW-1185">Reference proteome</keyword>
<evidence type="ECO:0000256" key="4">
    <source>
        <dbReference type="PIRSR" id="PIRSR005902-1"/>
    </source>
</evidence>
<comment type="similarity">
    <text evidence="1">Belongs to the metallo-dependent hydrolases superfamily. TatD-type hydrolase family.</text>
</comment>